<comment type="cofactor">
    <cofactor evidence="1">
        <name>Mg(2+)</name>
        <dbReference type="ChEBI" id="CHEBI:18420"/>
    </cofactor>
</comment>
<comment type="caution">
    <text evidence="4">The sequence shown here is derived from an EMBL/GenBank/DDBJ whole genome shotgun (WGS) entry which is preliminary data.</text>
</comment>
<dbReference type="PROSITE" id="PS51462">
    <property type="entry name" value="NUDIX"/>
    <property type="match status" value="1"/>
</dbReference>
<proteinExistence type="predicted"/>
<evidence type="ECO:0000256" key="2">
    <source>
        <dbReference type="ARBA" id="ARBA00022801"/>
    </source>
</evidence>
<dbReference type="InterPro" id="IPR059176">
    <property type="entry name" value="UDP-X_N"/>
</dbReference>
<dbReference type="EMBL" id="JACHHG010000002">
    <property type="protein sequence ID" value="MBB6097177.1"/>
    <property type="molecule type" value="Genomic_DNA"/>
</dbReference>
<sequence>MPAFERARRIAAIAQTGLAYARDPYDLERYRELQALAAELLEQHLEQPAARLLEVLRLEQGYPTPKVDVRAAVWQQDRILLTRERLDGRWSLPGGWADADATPGEMAARETLEETGYVVRPRRVLAVWDKAAARHGHPPDFWAVYKIVLACDLEGGAPRESTETDGVGFFGLEELPALSESRVTEAQLRRLFELRQHPEWGTDFD</sequence>
<evidence type="ECO:0000259" key="3">
    <source>
        <dbReference type="PROSITE" id="PS51462"/>
    </source>
</evidence>
<reference evidence="4 5" key="1">
    <citation type="submission" date="2020-08" db="EMBL/GenBank/DDBJ databases">
        <title>Genomic Encyclopedia of Type Strains, Phase IV (KMG-IV): sequencing the most valuable type-strain genomes for metagenomic binning, comparative biology and taxonomic classification.</title>
        <authorList>
            <person name="Goeker M."/>
        </authorList>
    </citation>
    <scope>NUCLEOTIDE SEQUENCE [LARGE SCALE GENOMIC DNA]</scope>
    <source>
        <strain evidence="4 5">DSM 21458</strain>
    </source>
</reference>
<keyword evidence="5" id="KW-1185">Reference proteome</keyword>
<dbReference type="PANTHER" id="PTHR43046">
    <property type="entry name" value="GDP-MANNOSE MANNOSYL HYDROLASE"/>
    <property type="match status" value="1"/>
</dbReference>
<accession>A0A841HUX8</accession>
<dbReference type="RefSeq" id="WP_183984352.1">
    <property type="nucleotide sequence ID" value="NZ_JACHHG010000002.1"/>
</dbReference>
<dbReference type="Pfam" id="PF12535">
    <property type="entry name" value="Nudix_N"/>
    <property type="match status" value="1"/>
</dbReference>
<dbReference type="PANTHER" id="PTHR43046:SF16">
    <property type="entry name" value="ADP-RIBOSE PYROPHOSPHATASE YJHB-RELATED"/>
    <property type="match status" value="1"/>
</dbReference>
<dbReference type="CDD" id="cd04672">
    <property type="entry name" value="NUDIX_CDP-Chase_like"/>
    <property type="match status" value="1"/>
</dbReference>
<organism evidence="4 5">
    <name type="scientific">Deinobacterium chartae</name>
    <dbReference type="NCBI Taxonomy" id="521158"/>
    <lineage>
        <taxon>Bacteria</taxon>
        <taxon>Thermotogati</taxon>
        <taxon>Deinococcota</taxon>
        <taxon>Deinococci</taxon>
        <taxon>Deinococcales</taxon>
        <taxon>Deinococcaceae</taxon>
        <taxon>Deinobacterium</taxon>
    </lineage>
</organism>
<dbReference type="InterPro" id="IPR000086">
    <property type="entry name" value="NUDIX_hydrolase_dom"/>
</dbReference>
<evidence type="ECO:0000313" key="4">
    <source>
        <dbReference type="EMBL" id="MBB6097177.1"/>
    </source>
</evidence>
<dbReference type="Proteomes" id="UP000569951">
    <property type="component" value="Unassembled WGS sequence"/>
</dbReference>
<dbReference type="GO" id="GO:0016787">
    <property type="term" value="F:hydrolase activity"/>
    <property type="evidence" value="ECO:0007669"/>
    <property type="project" value="UniProtKB-KW"/>
</dbReference>
<gene>
    <name evidence="4" type="ORF">HNR42_000591</name>
</gene>
<dbReference type="Gene3D" id="6.10.250.1120">
    <property type="match status" value="1"/>
</dbReference>
<keyword evidence="2" id="KW-0378">Hydrolase</keyword>
<evidence type="ECO:0000313" key="5">
    <source>
        <dbReference type="Proteomes" id="UP000569951"/>
    </source>
</evidence>
<name>A0A841HUX8_9DEIO</name>
<protein>
    <submittedName>
        <fullName evidence="4">ADP-ribose pyrophosphatase YjhB (NUDIX family)</fullName>
    </submittedName>
</protein>
<dbReference type="Pfam" id="PF00293">
    <property type="entry name" value="NUDIX"/>
    <property type="match status" value="1"/>
</dbReference>
<dbReference type="SUPFAM" id="SSF55811">
    <property type="entry name" value="Nudix"/>
    <property type="match status" value="1"/>
</dbReference>
<dbReference type="AlphaFoldDB" id="A0A841HUX8"/>
<feature type="domain" description="Nudix hydrolase" evidence="3">
    <location>
        <begin position="64"/>
        <end position="196"/>
    </location>
</feature>
<dbReference type="Gene3D" id="3.90.79.10">
    <property type="entry name" value="Nucleoside Triphosphate Pyrophosphohydrolase"/>
    <property type="match status" value="1"/>
</dbReference>
<dbReference type="InterPro" id="IPR015797">
    <property type="entry name" value="NUDIX_hydrolase-like_dom_sf"/>
</dbReference>
<evidence type="ECO:0000256" key="1">
    <source>
        <dbReference type="ARBA" id="ARBA00001946"/>
    </source>
</evidence>